<dbReference type="InterPro" id="IPR034984">
    <property type="entry name" value="Imelysin-like_IPPA"/>
</dbReference>
<accession>A0A4Q9FWR0</accession>
<keyword evidence="5" id="KW-1185">Reference proteome</keyword>
<dbReference type="InterPro" id="IPR038352">
    <property type="entry name" value="Imelysin_sf"/>
</dbReference>
<dbReference type="RefSeq" id="WP_130935318.1">
    <property type="nucleotide sequence ID" value="NZ_BMEE01000001.1"/>
</dbReference>
<dbReference type="InterPro" id="IPR018976">
    <property type="entry name" value="Imelysin-like"/>
</dbReference>
<evidence type="ECO:0000313" key="5">
    <source>
        <dbReference type="Proteomes" id="UP000292372"/>
    </source>
</evidence>
<reference evidence="4 5" key="1">
    <citation type="journal article" date="2015" name="Int. J. Syst. Evol. Microbiol.">
        <title>Hyunsoonleella pacifica sp. nov., isolated from seawater of South Pacific Gyre.</title>
        <authorList>
            <person name="Gao X."/>
            <person name="Zhang Z."/>
            <person name="Dai X."/>
            <person name="Zhang X.H."/>
        </authorList>
    </citation>
    <scope>NUCLEOTIDE SEQUENCE [LARGE SCALE GENOMIC DNA]</scope>
    <source>
        <strain evidence="4 5">SW033</strain>
    </source>
</reference>
<dbReference type="CDD" id="cd14659">
    <property type="entry name" value="Imelysin-like_IPPA"/>
    <property type="match status" value="1"/>
</dbReference>
<dbReference type="EMBL" id="SIRS01000001">
    <property type="protein sequence ID" value="TBN18802.1"/>
    <property type="molecule type" value="Genomic_DNA"/>
</dbReference>
<dbReference type="AlphaFoldDB" id="A0A4Q9FWR0"/>
<evidence type="ECO:0000313" key="4">
    <source>
        <dbReference type="EMBL" id="TBN18802.1"/>
    </source>
</evidence>
<dbReference type="Gene3D" id="1.20.1420.20">
    <property type="entry name" value="M75 peptidase, HXXE motif"/>
    <property type="match status" value="1"/>
</dbReference>
<sequence length="354" mass="40465">MKYLIVVFTFILITTSCKSNDDTEIIMNNDFYQSYYEENILLSLEKFTEELEVLKQYVLDFETSNSDIDYDKLTTQWLVTAKAYSRAEIYNFGLIKQRFFDINIYNYPINTTQIENNITEEANYDANYFTTKSTVIKGLGTLEYLLFKDFNPKIAKAELLNDTSRLDYVLGVTDELIRQANLMINTWQTEYLNIYTNANESLCSNNAKCLTINQIINVLDVAKVTKIGKPSGFEKSDNVSPNSLEAYRSRNSLALIEAILSEVEYVYFTSKTNISSLVNSIDNTNKISTQIQNKLNTIDQEIILFNNNLHDGITSNPESIRPIYNALKELNILFAVDISSILSITVLPTDNDGD</sequence>
<gene>
    <name evidence="4" type="ORF">EYD46_01685</name>
</gene>
<evidence type="ECO:0000259" key="3">
    <source>
        <dbReference type="Pfam" id="PF09375"/>
    </source>
</evidence>
<dbReference type="Proteomes" id="UP000292372">
    <property type="component" value="Unassembled WGS sequence"/>
</dbReference>
<organism evidence="4 5">
    <name type="scientific">Hyunsoonleella pacifica</name>
    <dbReference type="NCBI Taxonomy" id="1080224"/>
    <lineage>
        <taxon>Bacteria</taxon>
        <taxon>Pseudomonadati</taxon>
        <taxon>Bacteroidota</taxon>
        <taxon>Flavobacteriia</taxon>
        <taxon>Flavobacteriales</taxon>
        <taxon>Flavobacteriaceae</taxon>
    </lineage>
</organism>
<dbReference type="PROSITE" id="PS51257">
    <property type="entry name" value="PROKAR_LIPOPROTEIN"/>
    <property type="match status" value="1"/>
</dbReference>
<evidence type="ECO:0000256" key="2">
    <source>
        <dbReference type="ARBA" id="ARBA00022729"/>
    </source>
</evidence>
<name>A0A4Q9FWR0_9FLAO</name>
<proteinExistence type="predicted"/>
<dbReference type="OrthoDB" id="1185510at2"/>
<comment type="caution">
    <text evidence="4">The sequence shown here is derived from an EMBL/GenBank/DDBJ whole genome shotgun (WGS) entry which is preliminary data.</text>
</comment>
<dbReference type="Pfam" id="PF09375">
    <property type="entry name" value="Peptidase_M75"/>
    <property type="match status" value="1"/>
</dbReference>
<comment type="subcellular location">
    <subcellularLocation>
        <location evidence="1">Cell envelope</location>
    </subcellularLocation>
</comment>
<feature type="domain" description="Imelysin-like" evidence="3">
    <location>
        <begin position="53"/>
        <end position="302"/>
    </location>
</feature>
<dbReference type="GO" id="GO:0030313">
    <property type="term" value="C:cell envelope"/>
    <property type="evidence" value="ECO:0007669"/>
    <property type="project" value="UniProtKB-SubCell"/>
</dbReference>
<evidence type="ECO:0000256" key="1">
    <source>
        <dbReference type="ARBA" id="ARBA00004196"/>
    </source>
</evidence>
<keyword evidence="2" id="KW-0732">Signal</keyword>
<protein>
    <recommendedName>
        <fullName evidence="3">Imelysin-like domain-containing protein</fullName>
    </recommendedName>
</protein>